<proteinExistence type="predicted"/>
<evidence type="ECO:0000313" key="2">
    <source>
        <dbReference type="Proteomes" id="UP000054485"/>
    </source>
</evidence>
<feature type="non-terminal residue" evidence="1">
    <location>
        <position position="184"/>
    </location>
</feature>
<evidence type="ECO:0000313" key="1">
    <source>
        <dbReference type="EMBL" id="KIK31996.1"/>
    </source>
</evidence>
<gene>
    <name evidence="1" type="ORF">CY34DRAFT_102400</name>
</gene>
<reference evidence="2" key="2">
    <citation type="submission" date="2015-01" db="EMBL/GenBank/DDBJ databases">
        <title>Evolutionary Origins and Diversification of the Mycorrhizal Mutualists.</title>
        <authorList>
            <consortium name="DOE Joint Genome Institute"/>
            <consortium name="Mycorrhizal Genomics Consortium"/>
            <person name="Kohler A."/>
            <person name="Kuo A."/>
            <person name="Nagy L.G."/>
            <person name="Floudas D."/>
            <person name="Copeland A."/>
            <person name="Barry K.W."/>
            <person name="Cichocki N."/>
            <person name="Veneault-Fourrey C."/>
            <person name="LaButti K."/>
            <person name="Lindquist E.A."/>
            <person name="Lipzen A."/>
            <person name="Lundell T."/>
            <person name="Morin E."/>
            <person name="Murat C."/>
            <person name="Riley R."/>
            <person name="Ohm R."/>
            <person name="Sun H."/>
            <person name="Tunlid A."/>
            <person name="Henrissat B."/>
            <person name="Grigoriev I.V."/>
            <person name="Hibbett D.S."/>
            <person name="Martin F."/>
        </authorList>
    </citation>
    <scope>NUCLEOTIDE SEQUENCE [LARGE SCALE GENOMIC DNA]</scope>
    <source>
        <strain evidence="2">UH-Slu-Lm8-n1</strain>
    </source>
</reference>
<dbReference type="InParanoid" id="A0A0C9ZRV2"/>
<name>A0A0C9ZRV2_9AGAM</name>
<organism evidence="1 2">
    <name type="scientific">Suillus luteus UH-Slu-Lm8-n1</name>
    <dbReference type="NCBI Taxonomy" id="930992"/>
    <lineage>
        <taxon>Eukaryota</taxon>
        <taxon>Fungi</taxon>
        <taxon>Dikarya</taxon>
        <taxon>Basidiomycota</taxon>
        <taxon>Agaricomycotina</taxon>
        <taxon>Agaricomycetes</taxon>
        <taxon>Agaricomycetidae</taxon>
        <taxon>Boletales</taxon>
        <taxon>Suillineae</taxon>
        <taxon>Suillaceae</taxon>
        <taxon>Suillus</taxon>
    </lineage>
</organism>
<dbReference type="HOGENOM" id="CLU_007337_2_0_1"/>
<accession>A0A0C9ZRV2</accession>
<dbReference type="OrthoDB" id="3257409at2759"/>
<protein>
    <submittedName>
        <fullName evidence="1">Uncharacterized protein</fullName>
    </submittedName>
</protein>
<dbReference type="STRING" id="930992.A0A0C9ZRV2"/>
<reference evidence="1 2" key="1">
    <citation type="submission" date="2014-04" db="EMBL/GenBank/DDBJ databases">
        <authorList>
            <consortium name="DOE Joint Genome Institute"/>
            <person name="Kuo A."/>
            <person name="Ruytinx J."/>
            <person name="Rineau F."/>
            <person name="Colpaert J."/>
            <person name="Kohler A."/>
            <person name="Nagy L.G."/>
            <person name="Floudas D."/>
            <person name="Copeland A."/>
            <person name="Barry K.W."/>
            <person name="Cichocki N."/>
            <person name="Veneault-Fourrey C."/>
            <person name="LaButti K."/>
            <person name="Lindquist E.A."/>
            <person name="Lipzen A."/>
            <person name="Lundell T."/>
            <person name="Morin E."/>
            <person name="Murat C."/>
            <person name="Sun H."/>
            <person name="Tunlid A."/>
            <person name="Henrissat B."/>
            <person name="Grigoriev I.V."/>
            <person name="Hibbett D.S."/>
            <person name="Martin F."/>
            <person name="Nordberg H.P."/>
            <person name="Cantor M.N."/>
            <person name="Hua S.X."/>
        </authorList>
    </citation>
    <scope>NUCLEOTIDE SEQUENCE [LARGE SCALE GENOMIC DNA]</scope>
    <source>
        <strain evidence="1 2">UH-Slu-Lm8-n1</strain>
    </source>
</reference>
<sequence>MLTDEDRDNIRAFQLKLVGNIPRRVFERMRRSFRHKMTIHSEWVILHRLASLSGIQPINYDCCINSCIAYTDNYSHHLQCSFCDEPRYSPGGRPRRQFSYLPIIPRLQALFESQEMIEILSYRKKYRGTPGVIQDVFDSQWYQMLCETKVVVDGVERQHLFFAGKHDIAFSLSVDGFLLFNRRR</sequence>
<dbReference type="EMBL" id="KN836477">
    <property type="protein sequence ID" value="KIK31996.1"/>
    <property type="molecule type" value="Genomic_DNA"/>
</dbReference>
<dbReference type="AlphaFoldDB" id="A0A0C9ZRV2"/>
<dbReference type="Proteomes" id="UP000054485">
    <property type="component" value="Unassembled WGS sequence"/>
</dbReference>
<keyword evidence="2" id="KW-1185">Reference proteome</keyword>